<reference evidence="2 3" key="1">
    <citation type="submission" date="2024-07" db="EMBL/GenBank/DDBJ databases">
        <title>Uliginosibacterium flavum JJ3220;KACC:17644.</title>
        <authorList>
            <person name="Kim M.K."/>
        </authorList>
    </citation>
    <scope>NUCLEOTIDE SEQUENCE [LARGE SCALE GENOMIC DNA]</scope>
    <source>
        <strain evidence="2 3">KACC:17644</strain>
    </source>
</reference>
<feature type="compositionally biased region" description="Low complexity" evidence="1">
    <location>
        <begin position="113"/>
        <end position="132"/>
    </location>
</feature>
<proteinExistence type="predicted"/>
<name>A0ABV2TK02_9RHOO</name>
<organism evidence="2 3">
    <name type="scientific">Uliginosibacterium flavum</name>
    <dbReference type="NCBI Taxonomy" id="1396831"/>
    <lineage>
        <taxon>Bacteria</taxon>
        <taxon>Pseudomonadati</taxon>
        <taxon>Pseudomonadota</taxon>
        <taxon>Betaproteobacteria</taxon>
        <taxon>Rhodocyclales</taxon>
        <taxon>Zoogloeaceae</taxon>
        <taxon>Uliginosibacterium</taxon>
    </lineage>
</organism>
<keyword evidence="3" id="KW-1185">Reference proteome</keyword>
<comment type="caution">
    <text evidence="2">The sequence shown here is derived from an EMBL/GenBank/DDBJ whole genome shotgun (WGS) entry which is preliminary data.</text>
</comment>
<dbReference type="EMBL" id="JBEWZI010000007">
    <property type="protein sequence ID" value="MET7014249.1"/>
    <property type="molecule type" value="Genomic_DNA"/>
</dbReference>
<dbReference type="RefSeq" id="WP_354600708.1">
    <property type="nucleotide sequence ID" value="NZ_JBEWZI010000007.1"/>
</dbReference>
<accession>A0ABV2TK02</accession>
<feature type="region of interest" description="Disordered" evidence="1">
    <location>
        <begin position="78"/>
        <end position="138"/>
    </location>
</feature>
<dbReference type="Proteomes" id="UP001549691">
    <property type="component" value="Unassembled WGS sequence"/>
</dbReference>
<protein>
    <submittedName>
        <fullName evidence="2">Uncharacterized protein</fullName>
    </submittedName>
</protein>
<sequence length="272" mass="28385">MEPQYRIVFSGEIREGLSPTKVRANVAARLSVGAQQIERIFSGKPVVLKNGVSEAAGIAYGERLSRLGMIVSMEAMPGSTPPAAIEPPQEEAPEAAPVPASTPFPTLDSEPQAEPVTTAPEAAPSAAAAAIAPPAPKKPIRSNADEAWLSSSSFANLARTHLNLARAEALLNGSEYTGSIITPPEERPWPPLETEAPPTQVEALVETDSAPEAEAPAVEPPAPEPVASSFVIIPGTGQENSLVLSGSFLCSECGTTHQVHANIQIQLTKLPD</sequence>
<evidence type="ECO:0000256" key="1">
    <source>
        <dbReference type="SAM" id="MobiDB-lite"/>
    </source>
</evidence>
<evidence type="ECO:0000313" key="2">
    <source>
        <dbReference type="EMBL" id="MET7014249.1"/>
    </source>
</evidence>
<evidence type="ECO:0000313" key="3">
    <source>
        <dbReference type="Proteomes" id="UP001549691"/>
    </source>
</evidence>
<gene>
    <name evidence="2" type="ORF">ABXR19_08600</name>
</gene>